<accession>A0ABR0HJS2</accession>
<organism evidence="2 3">
    <name type="scientific">Podospora pseudopauciseta</name>
    <dbReference type="NCBI Taxonomy" id="2093780"/>
    <lineage>
        <taxon>Eukaryota</taxon>
        <taxon>Fungi</taxon>
        <taxon>Dikarya</taxon>
        <taxon>Ascomycota</taxon>
        <taxon>Pezizomycotina</taxon>
        <taxon>Sordariomycetes</taxon>
        <taxon>Sordariomycetidae</taxon>
        <taxon>Sordariales</taxon>
        <taxon>Podosporaceae</taxon>
        <taxon>Podospora</taxon>
    </lineage>
</organism>
<comment type="caution">
    <text evidence="2">The sequence shown here is derived from an EMBL/GenBank/DDBJ whole genome shotgun (WGS) entry which is preliminary data.</text>
</comment>
<gene>
    <name evidence="2" type="ORF">QC763_000730</name>
</gene>
<sequence>MTDLFFLPDTITSSLINSTFSHPPPLTTINMIDAQELRRRWSDKTEAVFTSADLSNYVEIPARNYERTFDFQGCKSIVFLKGERTGTEEDVILMSQGTGRMVLPAGVQVLVTDGYTKCSSNPTDAARSSSTVTSSTPKPVVGKDDGWTVVAQADGY</sequence>
<feature type="compositionally biased region" description="Low complexity" evidence="1">
    <location>
        <begin position="128"/>
        <end position="139"/>
    </location>
</feature>
<dbReference type="GeneID" id="87925077"/>
<protein>
    <recommendedName>
        <fullName evidence="4">Mannose-6-phosphate isomerase</fullName>
    </recommendedName>
</protein>
<reference evidence="2 3" key="1">
    <citation type="journal article" date="2023" name="bioRxiv">
        <title>High-quality genome assemblies of four members of thePodospora anserinaspecies complex.</title>
        <authorList>
            <person name="Ament-Velasquez S.L."/>
            <person name="Vogan A.A."/>
            <person name="Wallerman O."/>
            <person name="Hartmann F."/>
            <person name="Gautier V."/>
            <person name="Silar P."/>
            <person name="Giraud T."/>
            <person name="Johannesson H."/>
        </authorList>
    </citation>
    <scope>NUCLEOTIDE SEQUENCE [LARGE SCALE GENOMIC DNA]</scope>
    <source>
        <strain evidence="2 3">CBS 411.78</strain>
    </source>
</reference>
<evidence type="ECO:0008006" key="4">
    <source>
        <dbReference type="Google" id="ProtNLM"/>
    </source>
</evidence>
<dbReference type="EMBL" id="JAFFHB010000003">
    <property type="protein sequence ID" value="KAK4668323.1"/>
    <property type="molecule type" value="Genomic_DNA"/>
</dbReference>
<evidence type="ECO:0000313" key="2">
    <source>
        <dbReference type="EMBL" id="KAK4668323.1"/>
    </source>
</evidence>
<evidence type="ECO:0000313" key="3">
    <source>
        <dbReference type="Proteomes" id="UP001326199"/>
    </source>
</evidence>
<proteinExistence type="predicted"/>
<feature type="region of interest" description="Disordered" evidence="1">
    <location>
        <begin position="120"/>
        <end position="139"/>
    </location>
</feature>
<dbReference type="Proteomes" id="UP001326199">
    <property type="component" value="Unassembled WGS sequence"/>
</dbReference>
<keyword evidence="3" id="KW-1185">Reference proteome</keyword>
<evidence type="ECO:0000256" key="1">
    <source>
        <dbReference type="SAM" id="MobiDB-lite"/>
    </source>
</evidence>
<name>A0ABR0HJS2_9PEZI</name>
<dbReference type="RefSeq" id="XP_062767690.1">
    <property type="nucleotide sequence ID" value="XM_062905152.1"/>
</dbReference>